<name>H8GFY6_METAL</name>
<accession>H8GFY6</accession>
<protein>
    <recommendedName>
        <fullName evidence="4">DUF4398 domain-containing protein</fullName>
    </recommendedName>
</protein>
<keyword evidence="3" id="KW-1185">Reference proteome</keyword>
<dbReference type="EMBL" id="CM001475">
    <property type="protein sequence ID" value="EIC28737.1"/>
    <property type="molecule type" value="Genomic_DNA"/>
</dbReference>
<dbReference type="eggNOG" id="ENOG5032N6E">
    <property type="taxonomic scope" value="Bacteria"/>
</dbReference>
<reference evidence="2 3" key="1">
    <citation type="journal article" date="2013" name="Genome Announc.">
        <title>Genome Sequence of the Obligate Gammaproteobacterial Methanotroph Methylomicrobium album Strain BG8.</title>
        <authorList>
            <person name="Kits K.D."/>
            <person name="Kalyuzhnaya M.G."/>
            <person name="Klotz M.G."/>
            <person name="Jetten M.S."/>
            <person name="Op den Camp H.J."/>
            <person name="Vuilleumier S."/>
            <person name="Bringel F."/>
            <person name="Dispirito A.A."/>
            <person name="Murrell J.C."/>
            <person name="Bruce D."/>
            <person name="Cheng J.F."/>
            <person name="Copeland A."/>
            <person name="Goodwin L."/>
            <person name="Hauser L."/>
            <person name="Lajus A."/>
            <person name="Land M.L."/>
            <person name="Lapidus A."/>
            <person name="Lucas S."/>
            <person name="Medigue C."/>
            <person name="Pitluck S."/>
            <person name="Woyke T."/>
            <person name="Zeytun A."/>
            <person name="Stein L.Y."/>
        </authorList>
    </citation>
    <scope>NUCLEOTIDE SEQUENCE [LARGE SCALE GENOMIC DNA]</scope>
    <source>
        <strain evidence="2 3">BG8</strain>
    </source>
</reference>
<gene>
    <name evidence="2" type="ORF">Metal_0914</name>
</gene>
<evidence type="ECO:0008006" key="4">
    <source>
        <dbReference type="Google" id="ProtNLM"/>
    </source>
</evidence>
<dbReference type="Proteomes" id="UP000005090">
    <property type="component" value="Chromosome"/>
</dbReference>
<dbReference type="Gene3D" id="1.20.120.660">
    <property type="entry name" value="IL-4 antagonist (De novo design) like domain"/>
    <property type="match status" value="1"/>
</dbReference>
<evidence type="ECO:0000256" key="1">
    <source>
        <dbReference type="SAM" id="SignalP"/>
    </source>
</evidence>
<evidence type="ECO:0000313" key="3">
    <source>
        <dbReference type="Proteomes" id="UP000005090"/>
    </source>
</evidence>
<keyword evidence="1" id="KW-0732">Signal</keyword>
<evidence type="ECO:0000313" key="2">
    <source>
        <dbReference type="EMBL" id="EIC28737.1"/>
    </source>
</evidence>
<feature type="chain" id="PRO_5003613513" description="DUF4398 domain-containing protein" evidence="1">
    <location>
        <begin position="27"/>
        <end position="128"/>
    </location>
</feature>
<proteinExistence type="predicted"/>
<sequence>MKILKKIALAALVGASMGVFSTSAMAEASDGRIVYAPTEAIDLTIKRIEVALASATTGADAETVASQAKDALDMSKEINANDKVDIARSRANNHLKAARNAAKAGNIPEAEQHLRQGLQAFNALKELL</sequence>
<dbReference type="HOGENOM" id="CLU_160638_0_0_6"/>
<dbReference type="AlphaFoldDB" id="H8GFY6"/>
<feature type="signal peptide" evidence="1">
    <location>
        <begin position="1"/>
        <end position="26"/>
    </location>
</feature>
<organism evidence="2 3">
    <name type="scientific">Methylomicrobium album BG8</name>
    <dbReference type="NCBI Taxonomy" id="686340"/>
    <lineage>
        <taxon>Bacteria</taxon>
        <taxon>Pseudomonadati</taxon>
        <taxon>Pseudomonadota</taxon>
        <taxon>Gammaproteobacteria</taxon>
        <taxon>Methylococcales</taxon>
        <taxon>Methylococcaceae</taxon>
        <taxon>Methylomicrobium</taxon>
    </lineage>
</organism>
<dbReference type="RefSeq" id="WP_005370018.1">
    <property type="nucleotide sequence ID" value="NZ_CM001475.1"/>
</dbReference>